<keyword evidence="5 12" id="KW-0812">Transmembrane</keyword>
<gene>
    <name evidence="14" type="ORF">ASZ90_011736</name>
</gene>
<evidence type="ECO:0000256" key="1">
    <source>
        <dbReference type="ARBA" id="ARBA00004651"/>
    </source>
</evidence>
<evidence type="ECO:0000256" key="5">
    <source>
        <dbReference type="ARBA" id="ARBA00022692"/>
    </source>
</evidence>
<evidence type="ECO:0000256" key="7">
    <source>
        <dbReference type="ARBA" id="ARBA00022989"/>
    </source>
</evidence>
<evidence type="ECO:0000313" key="14">
    <source>
        <dbReference type="EMBL" id="KUG18500.1"/>
    </source>
</evidence>
<dbReference type="GO" id="GO:0005886">
    <property type="term" value="C:plasma membrane"/>
    <property type="evidence" value="ECO:0007669"/>
    <property type="project" value="UniProtKB-SubCell"/>
</dbReference>
<evidence type="ECO:0000256" key="10">
    <source>
        <dbReference type="ARBA" id="ARBA00023136"/>
    </source>
</evidence>
<keyword evidence="14" id="KW-0418">Kinase</keyword>
<comment type="caution">
    <text evidence="14">The sequence shown here is derived from an EMBL/GenBank/DDBJ whole genome shotgun (WGS) entry which is preliminary data.</text>
</comment>
<evidence type="ECO:0000259" key="13">
    <source>
        <dbReference type="Pfam" id="PF05763"/>
    </source>
</evidence>
<feature type="domain" description="DUF835" evidence="13">
    <location>
        <begin position="648"/>
        <end position="736"/>
    </location>
</feature>
<feature type="transmembrane region" description="Helical" evidence="12">
    <location>
        <begin position="188"/>
        <end position="215"/>
    </location>
</feature>
<feature type="transmembrane region" description="Helical" evidence="12">
    <location>
        <begin position="326"/>
        <end position="355"/>
    </location>
</feature>
<protein>
    <submittedName>
        <fullName evidence="14">Sensor histidine kinase</fullName>
    </submittedName>
</protein>
<dbReference type="Pfam" id="PF05763">
    <property type="entry name" value="DUF835"/>
    <property type="match status" value="2"/>
</dbReference>
<dbReference type="InterPro" id="IPR050277">
    <property type="entry name" value="Sodium:Solute_Symporter"/>
</dbReference>
<feature type="transmembrane region" description="Helical" evidence="12">
    <location>
        <begin position="69"/>
        <end position="87"/>
    </location>
</feature>
<dbReference type="InterPro" id="IPR038377">
    <property type="entry name" value="Na/Glc_symporter_sf"/>
</dbReference>
<dbReference type="GO" id="GO:0006814">
    <property type="term" value="P:sodium ion transport"/>
    <property type="evidence" value="ECO:0007669"/>
    <property type="project" value="UniProtKB-KW"/>
</dbReference>
<keyword evidence="8" id="KW-0915">Sodium</keyword>
<dbReference type="InterPro" id="IPR001734">
    <property type="entry name" value="Na/solute_symporter"/>
</dbReference>
<dbReference type="GO" id="GO:0015293">
    <property type="term" value="F:symporter activity"/>
    <property type="evidence" value="ECO:0007669"/>
    <property type="project" value="UniProtKB-KW"/>
</dbReference>
<feature type="transmembrane region" description="Helical" evidence="12">
    <location>
        <begin position="159"/>
        <end position="176"/>
    </location>
</feature>
<proteinExistence type="inferred from homology"/>
<name>A0A0W8FC74_9ZZZZ</name>
<keyword evidence="4" id="KW-1003">Cell membrane</keyword>
<dbReference type="EMBL" id="LNQE01001375">
    <property type="protein sequence ID" value="KUG18500.1"/>
    <property type="molecule type" value="Genomic_DNA"/>
</dbReference>
<evidence type="ECO:0000256" key="8">
    <source>
        <dbReference type="ARBA" id="ARBA00023053"/>
    </source>
</evidence>
<feature type="transmembrane region" description="Helical" evidence="12">
    <location>
        <begin position="282"/>
        <end position="306"/>
    </location>
</feature>
<feature type="transmembrane region" description="Helical" evidence="12">
    <location>
        <begin position="114"/>
        <end position="139"/>
    </location>
</feature>
<evidence type="ECO:0000256" key="9">
    <source>
        <dbReference type="ARBA" id="ARBA00023065"/>
    </source>
</evidence>
<dbReference type="AlphaFoldDB" id="A0A0W8FC74"/>
<keyword evidence="9" id="KW-0406">Ion transport</keyword>
<organism evidence="14">
    <name type="scientific">hydrocarbon metagenome</name>
    <dbReference type="NCBI Taxonomy" id="938273"/>
    <lineage>
        <taxon>unclassified sequences</taxon>
        <taxon>metagenomes</taxon>
        <taxon>ecological metagenomes</taxon>
    </lineage>
</organism>
<dbReference type="PANTHER" id="PTHR48086:SF3">
    <property type="entry name" value="SODIUM_PROLINE SYMPORTER"/>
    <property type="match status" value="1"/>
</dbReference>
<feature type="transmembrane region" description="Helical" evidence="12">
    <location>
        <begin position="435"/>
        <end position="457"/>
    </location>
</feature>
<feature type="transmembrane region" description="Helical" evidence="12">
    <location>
        <begin position="6"/>
        <end position="25"/>
    </location>
</feature>
<dbReference type="Gene3D" id="1.20.1730.10">
    <property type="entry name" value="Sodium/glucose cotransporter"/>
    <property type="match status" value="1"/>
</dbReference>
<feature type="transmembrane region" description="Helical" evidence="12">
    <location>
        <begin position="243"/>
        <end position="261"/>
    </location>
</feature>
<evidence type="ECO:0000256" key="3">
    <source>
        <dbReference type="ARBA" id="ARBA00022448"/>
    </source>
</evidence>
<evidence type="ECO:0000256" key="2">
    <source>
        <dbReference type="ARBA" id="ARBA00006434"/>
    </source>
</evidence>
<dbReference type="PANTHER" id="PTHR48086">
    <property type="entry name" value="SODIUM/PROLINE SYMPORTER-RELATED"/>
    <property type="match status" value="1"/>
</dbReference>
<feature type="transmembrane region" description="Helical" evidence="12">
    <location>
        <begin position="376"/>
        <end position="395"/>
    </location>
</feature>
<evidence type="ECO:0000256" key="4">
    <source>
        <dbReference type="ARBA" id="ARBA00022475"/>
    </source>
</evidence>
<accession>A0A0W8FC74</accession>
<dbReference type="InterPro" id="IPR008553">
    <property type="entry name" value="DUF835"/>
</dbReference>
<evidence type="ECO:0000256" key="11">
    <source>
        <dbReference type="ARBA" id="ARBA00023201"/>
    </source>
</evidence>
<comment type="subcellular location">
    <subcellularLocation>
        <location evidence="1">Cell membrane</location>
        <topology evidence="1">Multi-pass membrane protein</topology>
    </subcellularLocation>
</comment>
<evidence type="ECO:0000256" key="12">
    <source>
        <dbReference type="SAM" id="Phobius"/>
    </source>
</evidence>
<keyword evidence="14" id="KW-0808">Transferase</keyword>
<feature type="transmembrane region" description="Helical" evidence="12">
    <location>
        <begin position="37"/>
        <end position="57"/>
    </location>
</feature>
<feature type="transmembrane region" description="Helical" evidence="12">
    <location>
        <begin position="407"/>
        <end position="428"/>
    </location>
</feature>
<dbReference type="CDD" id="cd10322">
    <property type="entry name" value="SLC5sbd"/>
    <property type="match status" value="1"/>
</dbReference>
<keyword evidence="3" id="KW-0813">Transport</keyword>
<keyword evidence="7 12" id="KW-1133">Transmembrane helix</keyword>
<sequence length="1061" mass="119009">MIGQNTALVVMVLYLLLLFAIARFSDNRKLEGKSIVSNPYVYALSLSVYVSAWTFYGSIGRAASTGLEFLPIYLGPVLAMTLGWVLIRKMVRVSKEYRLTSISDFLSFRYGRSYAIGAVVALLSLVMVTPYVALQLIAISTSLETLAESHTLLSFSWESTLVVALLLGIFAMIFGARQLDPMERHEGLIAVVAFESLVKLVAFLMIGLFVAYGIFGGYGDIFSQMAEQARSNPNYSNLMDVEYPLWFSLTLVSFFAILFLPRQFHVMVVENSEVGHLKKAMWLFPLYLLLINLFVPAIAWGGLLLNTPGLKDSFIITIPYSHNQDLLSLLVFIGGTSAATAMILVESVAVGTMLLNDLELPYILRHIKKQKNLADALLNTRRLNILLVVLLGYLFSHVAAYQILADIGIVSFLAASQLAPAALGGLYWRGGNRKGAMAGLVSGFLLWSYTALIPTMAGDDGMLSSLVRDGAFGLSFLRPTDLFGLGLDQWTNSVFWTLLVNTSLYILVSLLTKPSLEEESIAKSFIYGAEKAMAQGEELPVEPRAMLYGTISEIETTLAKYIGEERANRQVDLYLRQLGATRETVSPRQLQELWNQFEKTLTGSVGPSATRMIVEEQVPVKPVVEEKKETLPTYDLTRGRIYIVPDIAYEVFTDQITHGVEGLCITHSSPEEVRLRWGFKETPIIKLSDEKRSDRYISPRNLPLLFITIKSFVDSSRNSIVLIDSIEKLVNENMFKVPEREMLDFVYQMELLGKRTHLILAEGEDFVHMELNSSVNEAKELLFALGPLSEYLFRLFSDTMLSALNEEVRREVIMKANELIAAGGFFEVAPKRDRPSDEAGPACEPDMQDALTAIPSLNIRPGLVLTRHSFFLALRRLDRIIRTFDPTFDIKDTLAEIMKSYGRSPFEVSLIPGTTYIVEEEKPKKSLEVFSELVAHGMEGLCLSRHNPETLQERFSIPPETVIWLTQKSEPGYRTVDPTNFPRLSGMISEFLDQANYPIILLEGMGYLITQSNYETVLRFVQFQRDEIAMKNAIMLIHIDPLSLDTKELHRLASEMEPFRG</sequence>
<dbReference type="GO" id="GO:0016301">
    <property type="term" value="F:kinase activity"/>
    <property type="evidence" value="ECO:0007669"/>
    <property type="project" value="UniProtKB-KW"/>
</dbReference>
<dbReference type="Pfam" id="PF00474">
    <property type="entry name" value="SSF"/>
    <property type="match status" value="1"/>
</dbReference>
<keyword evidence="11" id="KW-0739">Sodium transport</keyword>
<keyword evidence="6" id="KW-0769">Symport</keyword>
<evidence type="ECO:0000256" key="6">
    <source>
        <dbReference type="ARBA" id="ARBA00022847"/>
    </source>
</evidence>
<reference evidence="14" key="1">
    <citation type="journal article" date="2015" name="Proc. Natl. Acad. Sci. U.S.A.">
        <title>Networks of energetic and metabolic interactions define dynamics in microbial communities.</title>
        <authorList>
            <person name="Embree M."/>
            <person name="Liu J.K."/>
            <person name="Al-Bassam M.M."/>
            <person name="Zengler K."/>
        </authorList>
    </citation>
    <scope>NUCLEOTIDE SEQUENCE</scope>
</reference>
<comment type="similarity">
    <text evidence="2">Belongs to the sodium:solute symporter (SSF) (TC 2.A.21) family.</text>
</comment>
<feature type="domain" description="DUF835" evidence="13">
    <location>
        <begin position="921"/>
        <end position="1056"/>
    </location>
</feature>
<keyword evidence="10 12" id="KW-0472">Membrane</keyword>
<dbReference type="PROSITE" id="PS50283">
    <property type="entry name" value="NA_SOLUT_SYMP_3"/>
    <property type="match status" value="1"/>
</dbReference>